<keyword evidence="1" id="KW-0812">Transmembrane</keyword>
<dbReference type="AlphaFoldDB" id="A0A9W9JKV5"/>
<evidence type="ECO:0000313" key="4">
    <source>
        <dbReference type="Proteomes" id="UP001150904"/>
    </source>
</evidence>
<feature type="transmembrane region" description="Helical" evidence="1">
    <location>
        <begin position="150"/>
        <end position="170"/>
    </location>
</feature>
<dbReference type="GeneID" id="83181411"/>
<keyword evidence="1" id="KW-0472">Membrane</keyword>
<proteinExistence type="predicted"/>
<keyword evidence="4" id="KW-1185">Reference proteome</keyword>
<evidence type="ECO:0000256" key="2">
    <source>
        <dbReference type="SAM" id="SignalP"/>
    </source>
</evidence>
<reference evidence="3" key="2">
    <citation type="journal article" date="2023" name="IMA Fungus">
        <title>Comparative genomic study of the Penicillium genus elucidates a diverse pangenome and 15 lateral gene transfer events.</title>
        <authorList>
            <person name="Petersen C."/>
            <person name="Sorensen T."/>
            <person name="Nielsen M.R."/>
            <person name="Sondergaard T.E."/>
            <person name="Sorensen J.L."/>
            <person name="Fitzpatrick D.A."/>
            <person name="Frisvad J.C."/>
            <person name="Nielsen K.L."/>
        </authorList>
    </citation>
    <scope>NUCLEOTIDE SEQUENCE</scope>
    <source>
        <strain evidence="3">IBT 15544</strain>
    </source>
</reference>
<dbReference type="RefSeq" id="XP_058306359.1">
    <property type="nucleotide sequence ID" value="XM_058454110.1"/>
</dbReference>
<feature type="chain" id="PRO_5040848055" description="Transmembrane protein" evidence="2">
    <location>
        <begin position="25"/>
        <end position="189"/>
    </location>
</feature>
<protein>
    <recommendedName>
        <fullName evidence="5">Transmembrane protein</fullName>
    </recommendedName>
</protein>
<evidence type="ECO:0000313" key="3">
    <source>
        <dbReference type="EMBL" id="KAJ5197931.1"/>
    </source>
</evidence>
<accession>A0A9W9JKV5</accession>
<gene>
    <name evidence="3" type="ORF">N7498_007048</name>
</gene>
<sequence length="189" mass="20584">MSLRSRLSFVLLFAFQIAFQIAIAAPSHSGYAQRNYHERIPTDGIEAISSLLPAQSRKANHDLEANGLLRAYVQQPGIILHGKDDREKQISLCEAGIVSACRYSIEAAQSEPEPDSLAATEKVHAETSDLALALNMPIPENQDGSNEIRLFPSAGFLVVSCAVVCVITVVRRFVPTIPSVQSKEKAQRA</sequence>
<organism evidence="3 4">
    <name type="scientific">Penicillium cinerascens</name>
    <dbReference type="NCBI Taxonomy" id="70096"/>
    <lineage>
        <taxon>Eukaryota</taxon>
        <taxon>Fungi</taxon>
        <taxon>Dikarya</taxon>
        <taxon>Ascomycota</taxon>
        <taxon>Pezizomycotina</taxon>
        <taxon>Eurotiomycetes</taxon>
        <taxon>Eurotiomycetidae</taxon>
        <taxon>Eurotiales</taxon>
        <taxon>Aspergillaceae</taxon>
        <taxon>Penicillium</taxon>
    </lineage>
</organism>
<feature type="signal peptide" evidence="2">
    <location>
        <begin position="1"/>
        <end position="24"/>
    </location>
</feature>
<dbReference type="EMBL" id="JAPQKR010000014">
    <property type="protein sequence ID" value="KAJ5197931.1"/>
    <property type="molecule type" value="Genomic_DNA"/>
</dbReference>
<dbReference type="Proteomes" id="UP001150904">
    <property type="component" value="Unassembled WGS sequence"/>
</dbReference>
<keyword evidence="1" id="KW-1133">Transmembrane helix</keyword>
<comment type="caution">
    <text evidence="3">The sequence shown here is derived from an EMBL/GenBank/DDBJ whole genome shotgun (WGS) entry which is preliminary data.</text>
</comment>
<name>A0A9W9JKV5_9EURO</name>
<evidence type="ECO:0008006" key="5">
    <source>
        <dbReference type="Google" id="ProtNLM"/>
    </source>
</evidence>
<evidence type="ECO:0000256" key="1">
    <source>
        <dbReference type="SAM" id="Phobius"/>
    </source>
</evidence>
<dbReference type="OrthoDB" id="4298066at2759"/>
<keyword evidence="2" id="KW-0732">Signal</keyword>
<reference evidence="3" key="1">
    <citation type="submission" date="2022-12" db="EMBL/GenBank/DDBJ databases">
        <authorList>
            <person name="Petersen C."/>
        </authorList>
    </citation>
    <scope>NUCLEOTIDE SEQUENCE</scope>
    <source>
        <strain evidence="3">IBT 15544</strain>
    </source>
</reference>